<keyword evidence="1" id="KW-0472">Membrane</keyword>
<proteinExistence type="predicted"/>
<reference evidence="2 3" key="1">
    <citation type="submission" date="2020-10" db="EMBL/GenBank/DDBJ databases">
        <title>Mouse Oral microbiota.</title>
        <authorList>
            <person name="Joseph S."/>
            <person name="Aduse-Opoku J."/>
        </authorList>
    </citation>
    <scope>NUCLEOTIDE SEQUENCE [LARGE SCALE GENOMIC DNA]</scope>
    <source>
        <strain evidence="2 3">19428wE5_W307</strain>
    </source>
</reference>
<dbReference type="Proteomes" id="UP000647980">
    <property type="component" value="Unassembled WGS sequence"/>
</dbReference>
<organism evidence="2 3">
    <name type="scientific">Jeotgalicoccus nanhaiensis</name>
    <dbReference type="NCBI Taxonomy" id="568603"/>
    <lineage>
        <taxon>Bacteria</taxon>
        <taxon>Bacillati</taxon>
        <taxon>Bacillota</taxon>
        <taxon>Bacilli</taxon>
        <taxon>Bacillales</taxon>
        <taxon>Staphylococcaceae</taxon>
        <taxon>Jeotgalicoccus</taxon>
    </lineage>
</organism>
<dbReference type="Pfam" id="PF11193">
    <property type="entry name" value="DUF2812"/>
    <property type="match status" value="1"/>
</dbReference>
<keyword evidence="1" id="KW-1133">Transmembrane helix</keyword>
<evidence type="ECO:0000313" key="3">
    <source>
        <dbReference type="Proteomes" id="UP000647980"/>
    </source>
</evidence>
<dbReference type="EMBL" id="JADGLW010000010">
    <property type="protein sequence ID" value="MBF0754700.1"/>
    <property type="molecule type" value="Genomic_DNA"/>
</dbReference>
<sequence>MKMEMVQMNKCKFFLDPLKAEQWINEMQNKGYRLTDISMDFIYKFEETSEDYITRVDYQEMMSIPKYEEYLSIHEEFGWEHIRGGRFGAMTQVWSKKPDGNDELFSDRESKINYYKRYMKMTGGLAILFLFYSMLFLPDRPGMIFLTPGLWDLEGMEFWRAFLFELPFALMRILPAVLFPVTVIILFIAYYRMDKAKKELEQEN</sequence>
<gene>
    <name evidence="2" type="ORF">IR135_10720</name>
</gene>
<name>A0ABR9Y135_9STAP</name>
<accession>A0ABR9Y135</accession>
<evidence type="ECO:0000313" key="2">
    <source>
        <dbReference type="EMBL" id="MBF0754700.1"/>
    </source>
</evidence>
<feature type="transmembrane region" description="Helical" evidence="1">
    <location>
        <begin position="158"/>
        <end position="191"/>
    </location>
</feature>
<feature type="transmembrane region" description="Helical" evidence="1">
    <location>
        <begin position="118"/>
        <end position="138"/>
    </location>
</feature>
<protein>
    <submittedName>
        <fullName evidence="2">DUF2812 domain-containing protein</fullName>
    </submittedName>
</protein>
<dbReference type="InterPro" id="IPR021359">
    <property type="entry name" value="DUF2812"/>
</dbReference>
<evidence type="ECO:0000256" key="1">
    <source>
        <dbReference type="SAM" id="Phobius"/>
    </source>
</evidence>
<keyword evidence="3" id="KW-1185">Reference proteome</keyword>
<keyword evidence="1" id="KW-0812">Transmembrane</keyword>
<comment type="caution">
    <text evidence="2">The sequence shown here is derived from an EMBL/GenBank/DDBJ whole genome shotgun (WGS) entry which is preliminary data.</text>
</comment>